<dbReference type="AlphaFoldDB" id="A0AAD7S8T3"/>
<protein>
    <submittedName>
        <fullName evidence="2">Uncharacterized protein</fullName>
    </submittedName>
</protein>
<reference evidence="2" key="1">
    <citation type="journal article" date="2023" name="Science">
        <title>Genome structures resolve the early diversification of teleost fishes.</title>
        <authorList>
            <person name="Parey E."/>
            <person name="Louis A."/>
            <person name="Montfort J."/>
            <person name="Bouchez O."/>
            <person name="Roques C."/>
            <person name="Iampietro C."/>
            <person name="Lluch J."/>
            <person name="Castinel A."/>
            <person name="Donnadieu C."/>
            <person name="Desvignes T."/>
            <person name="Floi Bucao C."/>
            <person name="Jouanno E."/>
            <person name="Wen M."/>
            <person name="Mejri S."/>
            <person name="Dirks R."/>
            <person name="Jansen H."/>
            <person name="Henkel C."/>
            <person name="Chen W.J."/>
            <person name="Zahm M."/>
            <person name="Cabau C."/>
            <person name="Klopp C."/>
            <person name="Thompson A.W."/>
            <person name="Robinson-Rechavi M."/>
            <person name="Braasch I."/>
            <person name="Lecointre G."/>
            <person name="Bobe J."/>
            <person name="Postlethwait J.H."/>
            <person name="Berthelot C."/>
            <person name="Roest Crollius H."/>
            <person name="Guiguen Y."/>
        </authorList>
    </citation>
    <scope>NUCLEOTIDE SEQUENCE</scope>
    <source>
        <strain evidence="2">NC1722</strain>
    </source>
</reference>
<evidence type="ECO:0000313" key="2">
    <source>
        <dbReference type="EMBL" id="KAJ8398044.1"/>
    </source>
</evidence>
<accession>A0AAD7S8T3</accession>
<dbReference type="Proteomes" id="UP001221898">
    <property type="component" value="Unassembled WGS sequence"/>
</dbReference>
<keyword evidence="3" id="KW-1185">Reference proteome</keyword>
<evidence type="ECO:0000313" key="3">
    <source>
        <dbReference type="Proteomes" id="UP001221898"/>
    </source>
</evidence>
<gene>
    <name evidence="2" type="ORF">AAFF_G00431210</name>
</gene>
<evidence type="ECO:0000256" key="1">
    <source>
        <dbReference type="SAM" id="MobiDB-lite"/>
    </source>
</evidence>
<dbReference type="EMBL" id="JAINUG010000093">
    <property type="protein sequence ID" value="KAJ8398044.1"/>
    <property type="molecule type" value="Genomic_DNA"/>
</dbReference>
<sequence>MQSKEMGRLYHRWQASNPTETEPGDEVLHAQFIMGLQPGPMQQELQRLLRRTPGMTFAKACIEDKALESAAPLWEKASAACQQVSSEGPMTYWHGVAKLERQAPVVLFPESEVIVWAYVSQAVGHPECCVLVEDLEETNYEWQAARVVGRMQQGKVPLHVCNPNPYPVELPQRRPLASVSQLGPKDVQVQRELVLRSKEPHVVEVDVCAVQEAPTEDHPVLVLQGEGLTATQQDCMTALLKKWSMVFAADDEEFDHTSAILHHIPTGSTTPVWERHRPVPLHSTLS</sequence>
<proteinExistence type="predicted"/>
<feature type="region of interest" description="Disordered" evidence="1">
    <location>
        <begin position="1"/>
        <end position="22"/>
    </location>
</feature>
<name>A0AAD7S8T3_9TELE</name>
<organism evidence="2 3">
    <name type="scientific">Aldrovandia affinis</name>
    <dbReference type="NCBI Taxonomy" id="143900"/>
    <lineage>
        <taxon>Eukaryota</taxon>
        <taxon>Metazoa</taxon>
        <taxon>Chordata</taxon>
        <taxon>Craniata</taxon>
        <taxon>Vertebrata</taxon>
        <taxon>Euteleostomi</taxon>
        <taxon>Actinopterygii</taxon>
        <taxon>Neopterygii</taxon>
        <taxon>Teleostei</taxon>
        <taxon>Notacanthiformes</taxon>
        <taxon>Halosauridae</taxon>
        <taxon>Aldrovandia</taxon>
    </lineage>
</organism>
<comment type="caution">
    <text evidence="2">The sequence shown here is derived from an EMBL/GenBank/DDBJ whole genome shotgun (WGS) entry which is preliminary data.</text>
</comment>